<gene>
    <name evidence="6" type="ORF">KUTeg_003669</name>
</gene>
<comment type="caution">
    <text evidence="6">The sequence shown here is derived from an EMBL/GenBank/DDBJ whole genome shotgun (WGS) entry which is preliminary data.</text>
</comment>
<dbReference type="InterPro" id="IPR036322">
    <property type="entry name" value="WD40_repeat_dom_sf"/>
</dbReference>
<dbReference type="PROSITE" id="PS50294">
    <property type="entry name" value="WD_REPEATS_REGION"/>
    <property type="match status" value="1"/>
</dbReference>
<dbReference type="PANTHER" id="PTHR19871:SF14">
    <property type="entry name" value="DUF4062 DOMAIN-CONTAINING PROTEIN"/>
    <property type="match status" value="1"/>
</dbReference>
<dbReference type="Gene3D" id="2.130.10.10">
    <property type="entry name" value="YVTN repeat-like/Quinoprotein amine dehydrogenase"/>
    <property type="match status" value="2"/>
</dbReference>
<keyword evidence="7" id="KW-1185">Reference proteome</keyword>
<dbReference type="InterPro" id="IPR052752">
    <property type="entry name" value="NACHT-WD_repeat"/>
</dbReference>
<dbReference type="PANTHER" id="PTHR19871">
    <property type="entry name" value="BETA TRANSDUCIN-RELATED PROTEIN"/>
    <property type="match status" value="1"/>
</dbReference>
<dbReference type="PROSITE" id="PS00678">
    <property type="entry name" value="WD_REPEATS_1"/>
    <property type="match status" value="1"/>
</dbReference>
<dbReference type="EMBL" id="JARBDR010000214">
    <property type="protein sequence ID" value="KAJ8318578.1"/>
    <property type="molecule type" value="Genomic_DNA"/>
</dbReference>
<evidence type="ECO:0000256" key="1">
    <source>
        <dbReference type="ARBA" id="ARBA00022574"/>
    </source>
</evidence>
<evidence type="ECO:0008006" key="8">
    <source>
        <dbReference type="Google" id="ProtNLM"/>
    </source>
</evidence>
<dbReference type="SUPFAM" id="SSF50978">
    <property type="entry name" value="WD40 repeat-like"/>
    <property type="match status" value="1"/>
</dbReference>
<dbReference type="InterPro" id="IPR057588">
    <property type="entry name" value="NWD1/2-like_WH"/>
</dbReference>
<protein>
    <recommendedName>
        <fullName evidence="8">NACHT and WD repeat domain-containing protein 1</fullName>
    </recommendedName>
</protein>
<proteinExistence type="predicted"/>
<name>A0ABQ9FMU8_TEGGR</name>
<dbReference type="PROSITE" id="PS50082">
    <property type="entry name" value="WD_REPEATS_2"/>
    <property type="match status" value="1"/>
</dbReference>
<keyword evidence="1 3" id="KW-0853">WD repeat</keyword>
<dbReference type="InterPro" id="IPR015943">
    <property type="entry name" value="WD40/YVTN_repeat-like_dom_sf"/>
</dbReference>
<dbReference type="Proteomes" id="UP001217089">
    <property type="component" value="Unassembled WGS sequence"/>
</dbReference>
<evidence type="ECO:0000259" key="4">
    <source>
        <dbReference type="Pfam" id="PF13191"/>
    </source>
</evidence>
<sequence>MMMSEDVHLRVNCYYGNEHCFNMLEMPTHTWTMMEIFIQYFVEIFLQMLNLPPKLSEFLPAVHLQILEVKETCLMDKAYPKIKSYCQDRGYEFQVVDMRWGVRDESTDDHMVNEICLREVKLCKELSTGPNFVLLLSHKYGSRALLREIEADDFEKIYQAINSEDDKKLINKWFKRDDNAVPPVYVLQPISKYIPDFLSDDSDKKQTAKNLWNEESSQMKEIFANIAKEKLEPDKSWKYIVSITEWEVQLGMLQCFDAHKACVWFKRTISDIGKQKPDKLLSRYIECIGPEDQQKKARELHHKLTEEKIPGILPKDQILNYSVNWSSKGIDPDNKEHKKYLEQLSNDFVKKICKMVDDGIRERSTSEISDPLYEECYLHSSFCKNKCLDFQGREETLKKIESYVIGKSCFPLVIHGVSGCGKTSIVAKAAYLSWQWMNEKAAIILRFVGTTPDSSNINDILASVTLQIKKNYGEDSSIPEDWLKDTKTDLKELIQEFQTSLSLARWNHPLVLVIDSLDQFDPANGARVLSWLPDTLPPHVKLIVSTLEDEEYESFPKLKSMKIPKDNFIAVPKLPDQDVSNIVDHWLAKRKRTLTPSQRQVLSKSFEKCPLPIYLKLSFDEACHWTSYSDKSTTVLQTTVRNSINTLFSRLEVKHGETFVSRALGYLTEARSGLSTSELEDVLACDDEALQNVYSRRPPPIRRLPPLYLVRLKSDLQQYLVERGADGIRVLFWYHRQFIEAANDRYCKIVEKLNAGLAEFFSGTWADGKPKPYTDGSGVETSADRHVTSQPLQFGNSYNIRKINNLPHHRTLAGHLDLLKKECLCNFEFILAKLLTSSIRQVIEDYALAKKKFPEDKEISLITDALQLSQSALIYDPLQLAPQMLDRMAGEQVMLPFLKQCEAISIPFLKPSTEILIKPGGQLVYCLAGHTEPVRAVDMKKNGREVVTCSEDDTIKTWDIIEGHMIKSYDGLGIDPDNVLFIMNDKFILAHYPQRIKGIRQAGDIVYTIELSGTGAAYGVAGKNKSIIAVFENQMAKLYDAETGNLLNTVEHPDNVQFQEEGCVAGSEHYMVIRSQDSRRFSVLNLAKRSFSQFSEAFPGDPKMGQADIEGLVISMNEKFILCTNNISSNIYIFDINSLKREDELKESEPFGNIQKKGYKKNFSQNLHLTYNGNFLYRPSNKYISVKNMKTGSVEHVLEHPADVDDVVSVDGKRFVTRSDDVVIRVWDLSRKEKEAGS</sequence>
<accession>A0ABQ9FMU8</accession>
<dbReference type="Gene3D" id="3.40.50.300">
    <property type="entry name" value="P-loop containing nucleotide triphosphate hydrolases"/>
    <property type="match status" value="1"/>
</dbReference>
<evidence type="ECO:0000256" key="3">
    <source>
        <dbReference type="PROSITE-ProRule" id="PRU00221"/>
    </source>
</evidence>
<dbReference type="Pfam" id="PF25469">
    <property type="entry name" value="WHD_NWD1"/>
    <property type="match status" value="1"/>
</dbReference>
<dbReference type="SMART" id="SM00320">
    <property type="entry name" value="WD40"/>
    <property type="match status" value="2"/>
</dbReference>
<evidence type="ECO:0000256" key="2">
    <source>
        <dbReference type="ARBA" id="ARBA00022737"/>
    </source>
</evidence>
<reference evidence="6 7" key="1">
    <citation type="submission" date="2022-12" db="EMBL/GenBank/DDBJ databases">
        <title>Chromosome-level genome of Tegillarca granosa.</title>
        <authorList>
            <person name="Kim J."/>
        </authorList>
    </citation>
    <scope>NUCLEOTIDE SEQUENCE [LARGE SCALE GENOMIC DNA]</scope>
    <source>
        <strain evidence="6">Teg-2019</strain>
        <tissue evidence="6">Adductor muscle</tissue>
    </source>
</reference>
<dbReference type="InterPro" id="IPR019775">
    <property type="entry name" value="WD40_repeat_CS"/>
</dbReference>
<dbReference type="SUPFAM" id="SSF52540">
    <property type="entry name" value="P-loop containing nucleoside triphosphate hydrolases"/>
    <property type="match status" value="1"/>
</dbReference>
<feature type="domain" description="Orc1-like AAA ATPase" evidence="4">
    <location>
        <begin position="390"/>
        <end position="540"/>
    </location>
</feature>
<evidence type="ECO:0000313" key="6">
    <source>
        <dbReference type="EMBL" id="KAJ8318578.1"/>
    </source>
</evidence>
<dbReference type="Pfam" id="PF13191">
    <property type="entry name" value="AAA_16"/>
    <property type="match status" value="1"/>
</dbReference>
<dbReference type="InterPro" id="IPR001680">
    <property type="entry name" value="WD40_rpt"/>
</dbReference>
<dbReference type="InterPro" id="IPR027417">
    <property type="entry name" value="P-loop_NTPase"/>
</dbReference>
<feature type="repeat" description="WD" evidence="3">
    <location>
        <begin position="927"/>
        <end position="968"/>
    </location>
</feature>
<keyword evidence="2" id="KW-0677">Repeat</keyword>
<dbReference type="Gene3D" id="1.25.40.370">
    <property type="match status" value="1"/>
</dbReference>
<dbReference type="Pfam" id="PF00400">
    <property type="entry name" value="WD40"/>
    <property type="match status" value="1"/>
</dbReference>
<organism evidence="6 7">
    <name type="scientific">Tegillarca granosa</name>
    <name type="common">Malaysian cockle</name>
    <name type="synonym">Anadara granosa</name>
    <dbReference type="NCBI Taxonomy" id="220873"/>
    <lineage>
        <taxon>Eukaryota</taxon>
        <taxon>Metazoa</taxon>
        <taxon>Spiralia</taxon>
        <taxon>Lophotrochozoa</taxon>
        <taxon>Mollusca</taxon>
        <taxon>Bivalvia</taxon>
        <taxon>Autobranchia</taxon>
        <taxon>Pteriomorphia</taxon>
        <taxon>Arcoida</taxon>
        <taxon>Arcoidea</taxon>
        <taxon>Arcidae</taxon>
        <taxon>Tegillarca</taxon>
    </lineage>
</organism>
<evidence type="ECO:0000313" key="7">
    <source>
        <dbReference type="Proteomes" id="UP001217089"/>
    </source>
</evidence>
<dbReference type="InterPro" id="IPR041664">
    <property type="entry name" value="AAA_16"/>
</dbReference>
<evidence type="ECO:0000259" key="5">
    <source>
        <dbReference type="Pfam" id="PF25469"/>
    </source>
</evidence>
<feature type="domain" description="NWD1/2-like winged helix-turn-helix" evidence="5">
    <location>
        <begin position="630"/>
        <end position="748"/>
    </location>
</feature>